<accession>A0AAP8JE82</accession>
<dbReference type="GO" id="GO:0003700">
    <property type="term" value="F:DNA-binding transcription factor activity"/>
    <property type="evidence" value="ECO:0007669"/>
    <property type="project" value="InterPro"/>
</dbReference>
<dbReference type="GO" id="GO:0003677">
    <property type="term" value="F:DNA binding"/>
    <property type="evidence" value="ECO:0007669"/>
    <property type="project" value="UniProtKB-KW"/>
</dbReference>
<protein>
    <submittedName>
        <fullName evidence="6">RpiR family transcriptional regulator</fullName>
    </submittedName>
</protein>
<dbReference type="PANTHER" id="PTHR30514">
    <property type="entry name" value="GLUCOKINASE"/>
    <property type="match status" value="1"/>
</dbReference>
<dbReference type="AlphaFoldDB" id="A0AAP8JE82"/>
<dbReference type="Gene3D" id="1.10.10.10">
    <property type="entry name" value="Winged helix-like DNA-binding domain superfamily/Winged helix DNA-binding domain"/>
    <property type="match status" value="1"/>
</dbReference>
<comment type="caution">
    <text evidence="6">The sequence shown here is derived from an EMBL/GenBank/DDBJ whole genome shotgun (WGS) entry which is preliminary data.</text>
</comment>
<sequence>MYLYQKVESAVFKQTDTRESIKKFILENQENLGNYTMEEIARLTYTSKSTLVRFGKYFNYLGWKDFVYDFTHEIAQINDSENINANLPFTSTSNTLEIIEKLGILKIQSIKETASLLSSNDLDKASKILDASESIIIFGRSPNNYMGELFKRSVNSIQKKAFVVSSDEGGLLSKTLTPNDCAIFISYSGNNVQEYPMNQMHVLLKNNVPIISITGGGGGYLRKYSTVTLNISSREKLYSKIANFSTEESIQYILDILYAKLFSLNFDNNMNLKISNAKQLEDKRLTDFEQISE</sequence>
<dbReference type="InterPro" id="IPR000281">
    <property type="entry name" value="HTH_RpiR"/>
</dbReference>
<dbReference type="InterPro" id="IPR001347">
    <property type="entry name" value="SIS_dom"/>
</dbReference>
<dbReference type="InterPro" id="IPR035472">
    <property type="entry name" value="RpiR-like_SIS"/>
</dbReference>
<gene>
    <name evidence="6" type="ORF">BW154_06715</name>
</gene>
<evidence type="ECO:0000256" key="3">
    <source>
        <dbReference type="ARBA" id="ARBA00023163"/>
    </source>
</evidence>
<dbReference type="PROSITE" id="PS51464">
    <property type="entry name" value="SIS"/>
    <property type="match status" value="1"/>
</dbReference>
<evidence type="ECO:0000259" key="5">
    <source>
        <dbReference type="PROSITE" id="PS51464"/>
    </source>
</evidence>
<dbReference type="InterPro" id="IPR009057">
    <property type="entry name" value="Homeodomain-like_sf"/>
</dbReference>
<dbReference type="InterPro" id="IPR047640">
    <property type="entry name" value="RpiR-like"/>
</dbReference>
<keyword evidence="2" id="KW-0238">DNA-binding</keyword>
<dbReference type="Pfam" id="PF01418">
    <property type="entry name" value="HTH_6"/>
    <property type="match status" value="1"/>
</dbReference>
<proteinExistence type="predicted"/>
<name>A0AAP8JE82_9LACT</name>
<dbReference type="EMBL" id="MTJS01000002">
    <property type="protein sequence ID" value="PFG89163.1"/>
    <property type="molecule type" value="Genomic_DNA"/>
</dbReference>
<feature type="domain" description="HTH rpiR-type" evidence="4">
    <location>
        <begin position="1"/>
        <end position="77"/>
    </location>
</feature>
<reference evidence="6" key="1">
    <citation type="submission" date="2017-01" db="EMBL/GenBank/DDBJ databases">
        <authorList>
            <person name="Lo R."/>
        </authorList>
    </citation>
    <scope>NUCLEOTIDE SEQUENCE</scope>
    <source>
        <strain evidence="6">537</strain>
    </source>
</reference>
<dbReference type="PROSITE" id="PS51071">
    <property type="entry name" value="HTH_RPIR"/>
    <property type="match status" value="1"/>
</dbReference>
<evidence type="ECO:0000313" key="6">
    <source>
        <dbReference type="EMBL" id="PFG89163.1"/>
    </source>
</evidence>
<dbReference type="PANTHER" id="PTHR30514:SF10">
    <property type="entry name" value="MURR_RPIR FAMILY TRANSCRIPTIONAL REGULATOR"/>
    <property type="match status" value="1"/>
</dbReference>
<dbReference type="SUPFAM" id="SSF46689">
    <property type="entry name" value="Homeodomain-like"/>
    <property type="match status" value="1"/>
</dbReference>
<keyword evidence="3" id="KW-0804">Transcription</keyword>
<dbReference type="InterPro" id="IPR046348">
    <property type="entry name" value="SIS_dom_sf"/>
</dbReference>
<dbReference type="RefSeq" id="WP_098393772.1">
    <property type="nucleotide sequence ID" value="NZ_CP066300.1"/>
</dbReference>
<dbReference type="Gene3D" id="3.40.50.10490">
    <property type="entry name" value="Glucose-6-phosphate isomerase like protein, domain 1"/>
    <property type="match status" value="1"/>
</dbReference>
<reference evidence="6" key="2">
    <citation type="journal article" date="2018" name="Food Control">
        <title>Characterization of Lactococcus lactis isolates from herbs, fruits and vegetables for use as biopreservatives against Listeria monocytogenes in cheese.</title>
        <authorList>
            <person name="Ho V."/>
            <person name="Lo R."/>
            <person name="Bansal N."/>
            <person name="Turner M.S."/>
        </authorList>
    </citation>
    <scope>NUCLEOTIDE SEQUENCE</scope>
    <source>
        <strain evidence="6">537</strain>
    </source>
</reference>
<dbReference type="Pfam" id="PF01380">
    <property type="entry name" value="SIS"/>
    <property type="match status" value="1"/>
</dbReference>
<feature type="domain" description="SIS" evidence="5">
    <location>
        <begin position="125"/>
        <end position="267"/>
    </location>
</feature>
<dbReference type="GO" id="GO:1901135">
    <property type="term" value="P:carbohydrate derivative metabolic process"/>
    <property type="evidence" value="ECO:0007669"/>
    <property type="project" value="InterPro"/>
</dbReference>
<organism evidence="6 7">
    <name type="scientific">Lactococcus lactis</name>
    <dbReference type="NCBI Taxonomy" id="1358"/>
    <lineage>
        <taxon>Bacteria</taxon>
        <taxon>Bacillati</taxon>
        <taxon>Bacillota</taxon>
        <taxon>Bacilli</taxon>
        <taxon>Lactobacillales</taxon>
        <taxon>Streptococcaceae</taxon>
        <taxon>Lactococcus</taxon>
    </lineage>
</organism>
<dbReference type="SUPFAM" id="SSF53697">
    <property type="entry name" value="SIS domain"/>
    <property type="match status" value="1"/>
</dbReference>
<dbReference type="Proteomes" id="UP000225275">
    <property type="component" value="Unassembled WGS sequence"/>
</dbReference>
<dbReference type="InterPro" id="IPR036388">
    <property type="entry name" value="WH-like_DNA-bd_sf"/>
</dbReference>
<evidence type="ECO:0000259" key="4">
    <source>
        <dbReference type="PROSITE" id="PS51071"/>
    </source>
</evidence>
<evidence type="ECO:0000256" key="1">
    <source>
        <dbReference type="ARBA" id="ARBA00023015"/>
    </source>
</evidence>
<dbReference type="CDD" id="cd05013">
    <property type="entry name" value="SIS_RpiR"/>
    <property type="match status" value="1"/>
</dbReference>
<keyword evidence="1" id="KW-0805">Transcription regulation</keyword>
<evidence type="ECO:0000256" key="2">
    <source>
        <dbReference type="ARBA" id="ARBA00023125"/>
    </source>
</evidence>
<evidence type="ECO:0000313" key="7">
    <source>
        <dbReference type="Proteomes" id="UP000225275"/>
    </source>
</evidence>
<dbReference type="GO" id="GO:0097367">
    <property type="term" value="F:carbohydrate derivative binding"/>
    <property type="evidence" value="ECO:0007669"/>
    <property type="project" value="InterPro"/>
</dbReference>